<evidence type="ECO:0000256" key="2">
    <source>
        <dbReference type="ARBA" id="ARBA00023043"/>
    </source>
</evidence>
<keyword evidence="1" id="KW-0677">Repeat</keyword>
<evidence type="ECO:0000256" key="3">
    <source>
        <dbReference type="PROSITE-ProRule" id="PRU00023"/>
    </source>
</evidence>
<dbReference type="Proteomes" id="UP000440578">
    <property type="component" value="Unassembled WGS sequence"/>
</dbReference>
<evidence type="ECO:0000313" key="5">
    <source>
        <dbReference type="Proteomes" id="UP000440578"/>
    </source>
</evidence>
<feature type="repeat" description="ANK" evidence="3">
    <location>
        <begin position="377"/>
        <end position="399"/>
    </location>
</feature>
<proteinExistence type="predicted"/>
<dbReference type="PROSITE" id="PS50088">
    <property type="entry name" value="ANK_REPEAT"/>
    <property type="match status" value="5"/>
</dbReference>
<dbReference type="Gene3D" id="1.25.40.20">
    <property type="entry name" value="Ankyrin repeat-containing domain"/>
    <property type="match status" value="4"/>
</dbReference>
<name>A0A6A4W2Q8_AMPAM</name>
<dbReference type="OrthoDB" id="1661883at2759"/>
<accession>A0A6A4W2Q8</accession>
<dbReference type="SMART" id="SM00248">
    <property type="entry name" value="ANK"/>
    <property type="match status" value="11"/>
</dbReference>
<feature type="repeat" description="ANK" evidence="3">
    <location>
        <begin position="277"/>
        <end position="310"/>
    </location>
</feature>
<dbReference type="Pfam" id="PF12796">
    <property type="entry name" value="Ank_2"/>
    <property type="match status" value="3"/>
</dbReference>
<dbReference type="Pfam" id="PF00023">
    <property type="entry name" value="Ank"/>
    <property type="match status" value="1"/>
</dbReference>
<keyword evidence="5" id="KW-1185">Reference proteome</keyword>
<dbReference type="PANTHER" id="PTHR24198:SF165">
    <property type="entry name" value="ANKYRIN REPEAT-CONTAINING PROTEIN-RELATED"/>
    <property type="match status" value="1"/>
</dbReference>
<keyword evidence="2 3" id="KW-0040">ANK repeat</keyword>
<dbReference type="PROSITE" id="PS50297">
    <property type="entry name" value="ANK_REP_REGION"/>
    <property type="match status" value="4"/>
</dbReference>
<feature type="repeat" description="ANK" evidence="3">
    <location>
        <begin position="101"/>
        <end position="133"/>
    </location>
</feature>
<organism evidence="4 5">
    <name type="scientific">Amphibalanus amphitrite</name>
    <name type="common">Striped barnacle</name>
    <name type="synonym">Balanus amphitrite</name>
    <dbReference type="NCBI Taxonomy" id="1232801"/>
    <lineage>
        <taxon>Eukaryota</taxon>
        <taxon>Metazoa</taxon>
        <taxon>Ecdysozoa</taxon>
        <taxon>Arthropoda</taxon>
        <taxon>Crustacea</taxon>
        <taxon>Multicrustacea</taxon>
        <taxon>Cirripedia</taxon>
        <taxon>Thoracica</taxon>
        <taxon>Thoracicalcarea</taxon>
        <taxon>Balanomorpha</taxon>
        <taxon>Balanoidea</taxon>
        <taxon>Balanidae</taxon>
        <taxon>Amphibalaninae</taxon>
        <taxon>Amphibalanus</taxon>
    </lineage>
</organism>
<dbReference type="PANTHER" id="PTHR24198">
    <property type="entry name" value="ANKYRIN REPEAT AND PROTEIN KINASE DOMAIN-CONTAINING PROTEIN"/>
    <property type="match status" value="1"/>
</dbReference>
<feature type="repeat" description="ANK" evidence="3">
    <location>
        <begin position="311"/>
        <end position="343"/>
    </location>
</feature>
<gene>
    <name evidence="4" type="primary">ANKRD44</name>
    <name evidence="4" type="ORF">FJT64_006220</name>
</gene>
<comment type="caution">
    <text evidence="4">The sequence shown here is derived from an EMBL/GenBank/DDBJ whole genome shotgun (WGS) entry which is preliminary data.</text>
</comment>
<dbReference type="SUPFAM" id="SSF48403">
    <property type="entry name" value="Ankyrin repeat"/>
    <property type="match status" value="1"/>
</dbReference>
<feature type="repeat" description="ANK" evidence="3">
    <location>
        <begin position="344"/>
        <end position="376"/>
    </location>
</feature>
<protein>
    <submittedName>
        <fullName evidence="4">Serine/threonine-protein phosphatase 6 regulatory ankyrin repeat subunit B</fullName>
    </submittedName>
</protein>
<dbReference type="EMBL" id="VIIS01001573">
    <property type="protein sequence ID" value="KAF0296288.1"/>
    <property type="molecule type" value="Genomic_DNA"/>
</dbReference>
<dbReference type="AlphaFoldDB" id="A0A6A4W2Q8"/>
<dbReference type="InterPro" id="IPR036770">
    <property type="entry name" value="Ankyrin_rpt-contain_sf"/>
</dbReference>
<evidence type="ECO:0000256" key="1">
    <source>
        <dbReference type="ARBA" id="ARBA00022737"/>
    </source>
</evidence>
<dbReference type="PRINTS" id="PR01415">
    <property type="entry name" value="ANKYRIN"/>
</dbReference>
<reference evidence="4 5" key="1">
    <citation type="submission" date="2019-07" db="EMBL/GenBank/DDBJ databases">
        <title>Draft genome assembly of a fouling barnacle, Amphibalanus amphitrite (Darwin, 1854): The first reference genome for Thecostraca.</title>
        <authorList>
            <person name="Kim W."/>
        </authorList>
    </citation>
    <scope>NUCLEOTIDE SEQUENCE [LARGE SCALE GENOMIC DNA]</scope>
    <source>
        <strain evidence="4">SNU_AA5</strain>
        <tissue evidence="4">Soma without cirri and trophi</tissue>
    </source>
</reference>
<dbReference type="InterPro" id="IPR002110">
    <property type="entry name" value="Ankyrin_rpt"/>
</dbReference>
<evidence type="ECO:0000313" key="4">
    <source>
        <dbReference type="EMBL" id="KAF0296288.1"/>
    </source>
</evidence>
<sequence>MKAYFPAVVMATVAEMPASYAVRDQPIAAPPGEPVTPLMRACQQDDLETVQNILNKHPESVRQRDRRQKSALHHCADGTVSGCADLLLTACPELLDAADEDGHTSVHLAVIAGHQPLLRLLVERGADLDRRDHELHSAVHWATVCRELEILEVIVRPSPRFMLTVCGELEILDVLLEAGANPSTPDIHGAYPVHYAAQMCGPNSEMATDVRVGLAALKKLVDAGVDVTVTDQDGRQPLLWAASAETRPSKTYCASGSADALVTLVNSGASVSAGDKDGLTALHCAASRGHTDCIDTLISLCGADVDVIDGNGCTPLFYAVTLGHADCTELLLKCGAEPNRQDRKGRTPAHCGAAKGQIETVKLLGRHRANLWIRNVKGDQPLHEAVQSGRKELVRWLLQQRPEAVNQPNNDGRCPLHTAAITNNIEMCKVRTHSVLHTTSSL</sequence>